<evidence type="ECO:0000256" key="1">
    <source>
        <dbReference type="SAM" id="MobiDB-lite"/>
    </source>
</evidence>
<keyword evidence="4" id="KW-1185">Reference proteome</keyword>
<protein>
    <submittedName>
        <fullName evidence="3">Stage II sporulation protein P</fullName>
    </submittedName>
</protein>
<dbReference type="NCBIfam" id="TIGR02867">
    <property type="entry name" value="spore_II_P"/>
    <property type="match status" value="1"/>
</dbReference>
<keyword evidence="2" id="KW-0812">Transmembrane</keyword>
<gene>
    <name evidence="3" type="ORF">HMPREF1015_00335</name>
</gene>
<feature type="region of interest" description="Disordered" evidence="1">
    <location>
        <begin position="136"/>
        <end position="169"/>
    </location>
</feature>
<evidence type="ECO:0000313" key="4">
    <source>
        <dbReference type="Proteomes" id="UP000011747"/>
    </source>
</evidence>
<dbReference type="PATRIC" id="fig|665952.3.peg.3235"/>
<dbReference type="Gene3D" id="3.40.630.40">
    <property type="entry name" value="Zn-dependent exopeptidases"/>
    <property type="match status" value="1"/>
</dbReference>
<dbReference type="RefSeq" id="WP_003355421.1">
    <property type="nucleotide sequence ID" value="NZ_JH414764.1"/>
</dbReference>
<dbReference type="EMBL" id="ACWF01000157">
    <property type="protein sequence ID" value="EHL73507.1"/>
    <property type="molecule type" value="Genomic_DNA"/>
</dbReference>
<accession>G9QPW8</accession>
<dbReference type="AlphaFoldDB" id="G9QPW8"/>
<dbReference type="InterPro" id="IPR010897">
    <property type="entry name" value="Spore_II_P"/>
</dbReference>
<feature type="transmembrane region" description="Helical" evidence="2">
    <location>
        <begin position="21"/>
        <end position="41"/>
    </location>
</feature>
<keyword evidence="2" id="KW-1133">Transmembrane helix</keyword>
<dbReference type="HOGENOM" id="CLU_040895_3_0_9"/>
<evidence type="ECO:0000313" key="3">
    <source>
        <dbReference type="EMBL" id="EHL73507.1"/>
    </source>
</evidence>
<evidence type="ECO:0000256" key="2">
    <source>
        <dbReference type="SAM" id="Phobius"/>
    </source>
</evidence>
<dbReference type="Pfam" id="PF07454">
    <property type="entry name" value="SpoIIP"/>
    <property type="match status" value="1"/>
</dbReference>
<sequence length="396" mass="44862">MKKTNSHYILSIDIATIVKAAFTFFAALLSVFSLVGILTTFQNEYRLSSNSVNKATKNISGAVLYHLFTMENKLFLKEEPKDIRVPSLNEVLFQFATNIKMKDQRSLLGREIPGFSIYDGYILVAGKGTNYTNLPIESEPPKEVLSKEKEAPLKNTKDLETEKKQNPPLSTNEKQTVYLYFTHTHESYLPYLNGVNDPDAAQNSKLNVTKVGEILKSKLEEKGIGTYVDKTDIVDLLNKRGWDYGLAYQESRQVVASAMKRHRDLQYFIDIHRDSQRKNATTTRIHGKSYAKIAFIIGAEHPNYEKNAALATELHKRLEKKYPGLSRGVIVKQGKNTNGKFNQDLSDKAFLIEVGGVDNTMDEITRACEAFADAFSDYYWQAEKVNQSGETQRSKQ</sequence>
<comment type="caution">
    <text evidence="3">The sequence shown here is derived from an EMBL/GenBank/DDBJ whole genome shotgun (WGS) entry which is preliminary data.</text>
</comment>
<name>G9QPW8_9BACI</name>
<proteinExistence type="predicted"/>
<reference evidence="3 4" key="1">
    <citation type="submission" date="2011-09" db="EMBL/GenBank/DDBJ databases">
        <title>The Genome Sequence of Bacillus smithii 7_3_47FAA.</title>
        <authorList>
            <consortium name="The Broad Institute Genome Sequencing Platform"/>
            <person name="Earl A."/>
            <person name="Ward D."/>
            <person name="Feldgarden M."/>
            <person name="Gevers D."/>
            <person name="Daigneault M."/>
            <person name="Strauss J."/>
            <person name="Allen-Vercoe E."/>
            <person name="Young S.K."/>
            <person name="Zeng Q."/>
            <person name="Gargeya S."/>
            <person name="Fitzgerald M."/>
            <person name="Haas B."/>
            <person name="Abouelleil A."/>
            <person name="Alvarado L."/>
            <person name="Arachchi H.M."/>
            <person name="Berlin A."/>
            <person name="Brown A."/>
            <person name="Chapman S.B."/>
            <person name="Chen Z."/>
            <person name="Dunbar C."/>
            <person name="Freedman E."/>
            <person name="Gearin G."/>
            <person name="Goldberg J."/>
            <person name="Griggs A."/>
            <person name="Gujja S."/>
            <person name="Heiman D."/>
            <person name="Howarth C."/>
            <person name="Larson L."/>
            <person name="Lui A."/>
            <person name="MacDonald P.J.P."/>
            <person name="Montmayeur A."/>
            <person name="Murphy C."/>
            <person name="Neiman D."/>
            <person name="Pearson M."/>
            <person name="Priest M."/>
            <person name="Roberts A."/>
            <person name="Saif S."/>
            <person name="Shea T."/>
            <person name="Shenoy N."/>
            <person name="Sisk P."/>
            <person name="Stolte C."/>
            <person name="Sykes S."/>
            <person name="Wortman J."/>
            <person name="Nusbaum C."/>
            <person name="Birren B."/>
        </authorList>
    </citation>
    <scope>NUCLEOTIDE SEQUENCE [LARGE SCALE GENOMIC DNA]</scope>
    <source>
        <strain evidence="3 4">7_3_47FAA</strain>
    </source>
</reference>
<keyword evidence="2" id="KW-0472">Membrane</keyword>
<organism evidence="3 4">
    <name type="scientific">Bacillus smithii 7_3_47FAA</name>
    <dbReference type="NCBI Taxonomy" id="665952"/>
    <lineage>
        <taxon>Bacteria</taxon>
        <taxon>Bacillati</taxon>
        <taxon>Bacillota</taxon>
        <taxon>Bacilli</taxon>
        <taxon>Bacillales</taxon>
        <taxon>Bacillaceae</taxon>
        <taxon>Bacillus</taxon>
    </lineage>
</organism>
<dbReference type="SUPFAM" id="SSF53187">
    <property type="entry name" value="Zn-dependent exopeptidases"/>
    <property type="match status" value="1"/>
</dbReference>
<feature type="compositionally biased region" description="Basic and acidic residues" evidence="1">
    <location>
        <begin position="139"/>
        <end position="165"/>
    </location>
</feature>
<dbReference type="GeneID" id="87582337"/>
<dbReference type="Proteomes" id="UP000011747">
    <property type="component" value="Unassembled WGS sequence"/>
</dbReference>